<feature type="transmembrane region" description="Helical" evidence="1">
    <location>
        <begin position="71"/>
        <end position="93"/>
    </location>
</feature>
<evidence type="ECO:0000256" key="1">
    <source>
        <dbReference type="SAM" id="Phobius"/>
    </source>
</evidence>
<dbReference type="EMBL" id="DWZE01000060">
    <property type="protein sequence ID" value="HJA83273.1"/>
    <property type="molecule type" value="Genomic_DNA"/>
</dbReference>
<dbReference type="Proteomes" id="UP000823860">
    <property type="component" value="Unassembled WGS sequence"/>
</dbReference>
<feature type="transmembrane region" description="Helical" evidence="1">
    <location>
        <begin position="127"/>
        <end position="148"/>
    </location>
</feature>
<reference evidence="2" key="2">
    <citation type="submission" date="2021-04" db="EMBL/GenBank/DDBJ databases">
        <authorList>
            <person name="Gilroy R."/>
        </authorList>
    </citation>
    <scope>NUCLEOTIDE SEQUENCE</scope>
    <source>
        <strain evidence="2">ChiHecec1B25-7008</strain>
    </source>
</reference>
<evidence type="ECO:0000313" key="3">
    <source>
        <dbReference type="Proteomes" id="UP000823860"/>
    </source>
</evidence>
<feature type="transmembrane region" description="Helical" evidence="1">
    <location>
        <begin position="154"/>
        <end position="174"/>
    </location>
</feature>
<gene>
    <name evidence="2" type="ORF">H9785_04810</name>
</gene>
<keyword evidence="1" id="KW-0472">Membrane</keyword>
<organism evidence="2 3">
    <name type="scientific">Candidatus Bacteroides intestinavium</name>
    <dbReference type="NCBI Taxonomy" id="2838469"/>
    <lineage>
        <taxon>Bacteria</taxon>
        <taxon>Pseudomonadati</taxon>
        <taxon>Bacteroidota</taxon>
        <taxon>Bacteroidia</taxon>
        <taxon>Bacteroidales</taxon>
        <taxon>Bacteroidaceae</taxon>
        <taxon>Bacteroides</taxon>
    </lineage>
</organism>
<keyword evidence="1" id="KW-1133">Transmembrane helix</keyword>
<reference evidence="2" key="1">
    <citation type="journal article" date="2021" name="PeerJ">
        <title>Extensive microbial diversity within the chicken gut microbiome revealed by metagenomics and culture.</title>
        <authorList>
            <person name="Gilroy R."/>
            <person name="Ravi A."/>
            <person name="Getino M."/>
            <person name="Pursley I."/>
            <person name="Horton D.L."/>
            <person name="Alikhan N.F."/>
            <person name="Baker D."/>
            <person name="Gharbi K."/>
            <person name="Hall N."/>
            <person name="Watson M."/>
            <person name="Adriaenssens E.M."/>
            <person name="Foster-Nyarko E."/>
            <person name="Jarju S."/>
            <person name="Secka A."/>
            <person name="Antonio M."/>
            <person name="Oren A."/>
            <person name="Chaudhuri R.R."/>
            <person name="La Ragione R."/>
            <person name="Hildebrand F."/>
            <person name="Pallen M.J."/>
        </authorList>
    </citation>
    <scope>NUCLEOTIDE SEQUENCE</scope>
    <source>
        <strain evidence="2">ChiHecec1B25-7008</strain>
    </source>
</reference>
<comment type="caution">
    <text evidence="2">The sequence shown here is derived from an EMBL/GenBank/DDBJ whole genome shotgun (WGS) entry which is preliminary data.</text>
</comment>
<keyword evidence="1" id="KW-0812">Transmembrane</keyword>
<accession>A0A9D2HSJ3</accession>
<feature type="transmembrane region" description="Helical" evidence="1">
    <location>
        <begin position="43"/>
        <end position="65"/>
    </location>
</feature>
<proteinExistence type="predicted"/>
<evidence type="ECO:0000313" key="2">
    <source>
        <dbReference type="EMBL" id="HJA83273.1"/>
    </source>
</evidence>
<sequence>MENYSELEQMRLEISELKAKLDLQTIISEEHIRRSMRDKVHRIKVQTTILAVTGIAGAGYCLWALHWYMGLSLALSAFTVLFLLTAVAFSFWTTRRIHPEDMMGENLAEAGKEIALMRKRGLKWKKYAWPAVLAWFAWVAAECISSGADNELTLYFLLGCGFGIIGAGICGTIYDRKQKAMLDGLLRQIDELGK</sequence>
<name>A0A9D2HSJ3_9BACE</name>
<dbReference type="AlphaFoldDB" id="A0A9D2HSJ3"/>
<protein>
    <submittedName>
        <fullName evidence="2">Uncharacterized protein</fullName>
    </submittedName>
</protein>